<dbReference type="CDD" id="cd17535">
    <property type="entry name" value="REC_NarL-like"/>
    <property type="match status" value="1"/>
</dbReference>
<dbReference type="PROSITE" id="PS50043">
    <property type="entry name" value="HTH_LUXR_2"/>
    <property type="match status" value="1"/>
</dbReference>
<dbReference type="GO" id="GO:0003677">
    <property type="term" value="F:DNA binding"/>
    <property type="evidence" value="ECO:0007669"/>
    <property type="project" value="UniProtKB-KW"/>
</dbReference>
<dbReference type="InterPro" id="IPR001789">
    <property type="entry name" value="Sig_transdc_resp-reg_receiver"/>
</dbReference>
<reference evidence="8 9" key="1">
    <citation type="submission" date="2018-03" db="EMBL/GenBank/DDBJ databases">
        <title>Genomic Encyclopedia of Archaeal and Bacterial Type Strains, Phase II (KMG-II): from individual species to whole genera.</title>
        <authorList>
            <person name="Goeker M."/>
        </authorList>
    </citation>
    <scope>NUCLEOTIDE SEQUENCE [LARGE SCALE GENOMIC DNA]</scope>
    <source>
        <strain evidence="8 9">DSM 45312</strain>
    </source>
</reference>
<gene>
    <name evidence="8" type="ORF">CLV63_12038</name>
</gene>
<dbReference type="GO" id="GO:0000160">
    <property type="term" value="P:phosphorelay signal transduction system"/>
    <property type="evidence" value="ECO:0007669"/>
    <property type="project" value="InterPro"/>
</dbReference>
<dbReference type="PROSITE" id="PS50110">
    <property type="entry name" value="RESPONSE_REGULATORY"/>
    <property type="match status" value="1"/>
</dbReference>
<evidence type="ECO:0000256" key="5">
    <source>
        <dbReference type="PROSITE-ProRule" id="PRU00169"/>
    </source>
</evidence>
<dbReference type="PROSITE" id="PS00622">
    <property type="entry name" value="HTH_LUXR_1"/>
    <property type="match status" value="1"/>
</dbReference>
<evidence type="ECO:0000313" key="9">
    <source>
        <dbReference type="Proteomes" id="UP000240542"/>
    </source>
</evidence>
<keyword evidence="1 5" id="KW-0597">Phosphoprotein</keyword>
<dbReference type="Pfam" id="PF00072">
    <property type="entry name" value="Response_reg"/>
    <property type="match status" value="1"/>
</dbReference>
<dbReference type="InterPro" id="IPR011006">
    <property type="entry name" value="CheY-like_superfamily"/>
</dbReference>
<dbReference type="InterPro" id="IPR016032">
    <property type="entry name" value="Sig_transdc_resp-reg_C-effctor"/>
</dbReference>
<evidence type="ECO:0000259" key="7">
    <source>
        <dbReference type="PROSITE" id="PS50110"/>
    </source>
</evidence>
<dbReference type="SMART" id="SM00448">
    <property type="entry name" value="REC"/>
    <property type="match status" value="1"/>
</dbReference>
<proteinExistence type="predicted"/>
<evidence type="ECO:0000313" key="8">
    <source>
        <dbReference type="EMBL" id="PSK91312.1"/>
    </source>
</evidence>
<evidence type="ECO:0000256" key="2">
    <source>
        <dbReference type="ARBA" id="ARBA00023015"/>
    </source>
</evidence>
<keyword evidence="2" id="KW-0805">Transcription regulation</keyword>
<dbReference type="Gene3D" id="3.40.50.2300">
    <property type="match status" value="1"/>
</dbReference>
<evidence type="ECO:0000259" key="6">
    <source>
        <dbReference type="PROSITE" id="PS50043"/>
    </source>
</evidence>
<dbReference type="AlphaFoldDB" id="A0A2P8D271"/>
<dbReference type="RefSeq" id="WP_106585576.1">
    <property type="nucleotide sequence ID" value="NZ_PYGA01000020.1"/>
</dbReference>
<dbReference type="PANTHER" id="PTHR43214">
    <property type="entry name" value="TWO-COMPONENT RESPONSE REGULATOR"/>
    <property type="match status" value="1"/>
</dbReference>
<comment type="caution">
    <text evidence="8">The sequence shown here is derived from an EMBL/GenBank/DDBJ whole genome shotgun (WGS) entry which is preliminary data.</text>
</comment>
<feature type="domain" description="Response regulatory" evidence="7">
    <location>
        <begin position="7"/>
        <end position="120"/>
    </location>
</feature>
<accession>A0A2P8D271</accession>
<dbReference type="GO" id="GO:0006355">
    <property type="term" value="P:regulation of DNA-templated transcription"/>
    <property type="evidence" value="ECO:0007669"/>
    <property type="project" value="InterPro"/>
</dbReference>
<keyword evidence="9" id="KW-1185">Reference proteome</keyword>
<dbReference type="CDD" id="cd06170">
    <property type="entry name" value="LuxR_C_like"/>
    <property type="match status" value="1"/>
</dbReference>
<dbReference type="InterPro" id="IPR058245">
    <property type="entry name" value="NreC/VraR/RcsB-like_REC"/>
</dbReference>
<dbReference type="InterPro" id="IPR039420">
    <property type="entry name" value="WalR-like"/>
</dbReference>
<dbReference type="EMBL" id="PYGA01000020">
    <property type="protein sequence ID" value="PSK91312.1"/>
    <property type="molecule type" value="Genomic_DNA"/>
</dbReference>
<feature type="modified residue" description="4-aspartylphosphate" evidence="5">
    <location>
        <position position="58"/>
    </location>
</feature>
<sequence>MNSDPIRALAVDDNILVRAGLVSLLEATGTVTVVGEAGNGREAIEKVVELRPDVTLLDVRMPLLDGVSAVEELVKTAPVLMLTHTEEPEIIQAALRNGASGYLVHGAFTADELSKAILEVVAGRGNPLSPVAVSAMLSALRDPATASDPVSEGAAQDHSARLGLSQRECEILALIAQGLSNAEIAKELFLAEKTVKNHVSHIYAKLNVSSRAAAIASWNGVSRSQVG</sequence>
<dbReference type="PANTHER" id="PTHR43214:SF24">
    <property type="entry name" value="TRANSCRIPTIONAL REGULATORY PROTEIN NARL-RELATED"/>
    <property type="match status" value="1"/>
</dbReference>
<evidence type="ECO:0000256" key="1">
    <source>
        <dbReference type="ARBA" id="ARBA00022553"/>
    </source>
</evidence>
<dbReference type="SUPFAM" id="SSF46894">
    <property type="entry name" value="C-terminal effector domain of the bipartite response regulators"/>
    <property type="match status" value="1"/>
</dbReference>
<keyword evidence="4" id="KW-0804">Transcription</keyword>
<dbReference type="OrthoDB" id="4172435at2"/>
<dbReference type="Proteomes" id="UP000240542">
    <property type="component" value="Unassembled WGS sequence"/>
</dbReference>
<keyword evidence="3" id="KW-0238">DNA-binding</keyword>
<dbReference type="PRINTS" id="PR00038">
    <property type="entry name" value="HTHLUXR"/>
</dbReference>
<evidence type="ECO:0000256" key="4">
    <source>
        <dbReference type="ARBA" id="ARBA00023163"/>
    </source>
</evidence>
<dbReference type="InterPro" id="IPR000792">
    <property type="entry name" value="Tscrpt_reg_LuxR_C"/>
</dbReference>
<name>A0A2P8D271_9ACTN</name>
<organism evidence="8 9">
    <name type="scientific">Murinocardiopsis flavida</name>
    <dbReference type="NCBI Taxonomy" id="645275"/>
    <lineage>
        <taxon>Bacteria</taxon>
        <taxon>Bacillati</taxon>
        <taxon>Actinomycetota</taxon>
        <taxon>Actinomycetes</taxon>
        <taxon>Streptosporangiales</taxon>
        <taxon>Nocardiopsidaceae</taxon>
        <taxon>Murinocardiopsis</taxon>
    </lineage>
</organism>
<protein>
    <submittedName>
        <fullName evidence="8">LuxR family two component transcriptional regulator</fullName>
    </submittedName>
</protein>
<feature type="domain" description="HTH luxR-type" evidence="6">
    <location>
        <begin position="157"/>
        <end position="222"/>
    </location>
</feature>
<dbReference type="Pfam" id="PF00196">
    <property type="entry name" value="GerE"/>
    <property type="match status" value="1"/>
</dbReference>
<dbReference type="SUPFAM" id="SSF52172">
    <property type="entry name" value="CheY-like"/>
    <property type="match status" value="1"/>
</dbReference>
<dbReference type="SMART" id="SM00421">
    <property type="entry name" value="HTH_LUXR"/>
    <property type="match status" value="1"/>
</dbReference>
<evidence type="ECO:0000256" key="3">
    <source>
        <dbReference type="ARBA" id="ARBA00023125"/>
    </source>
</evidence>